<keyword evidence="1" id="KW-0472">Membrane</keyword>
<evidence type="ECO:0000313" key="3">
    <source>
        <dbReference type="EMBL" id="MBK0397836.1"/>
    </source>
</evidence>
<comment type="caution">
    <text evidence="3">The sequence shown here is derived from an EMBL/GenBank/DDBJ whole genome shotgun (WGS) entry which is preliminary data.</text>
</comment>
<dbReference type="RefSeq" id="WP_200606060.1">
    <property type="nucleotide sequence ID" value="NZ_JAEHHL010000001.1"/>
</dbReference>
<organism evidence="3 4">
    <name type="scientific">Thermohalobaculum xanthum</name>
    <dbReference type="NCBI Taxonomy" id="2753746"/>
    <lineage>
        <taxon>Bacteria</taxon>
        <taxon>Pseudomonadati</taxon>
        <taxon>Pseudomonadota</taxon>
        <taxon>Alphaproteobacteria</taxon>
        <taxon>Rhodobacterales</taxon>
        <taxon>Paracoccaceae</taxon>
        <taxon>Thermohalobaculum</taxon>
    </lineage>
</organism>
<evidence type="ECO:0000313" key="4">
    <source>
        <dbReference type="Proteomes" id="UP000655420"/>
    </source>
</evidence>
<dbReference type="InterPro" id="IPR005804">
    <property type="entry name" value="FA_desaturase_dom"/>
</dbReference>
<dbReference type="CDD" id="cd03509">
    <property type="entry name" value="DesA_FADS-like"/>
    <property type="match status" value="1"/>
</dbReference>
<keyword evidence="1" id="KW-1133">Transmembrane helix</keyword>
<dbReference type="AlphaFoldDB" id="A0A8J7M3T0"/>
<keyword evidence="4" id="KW-1185">Reference proteome</keyword>
<keyword evidence="1" id="KW-0812">Transmembrane</keyword>
<feature type="transmembrane region" description="Helical" evidence="1">
    <location>
        <begin position="12"/>
        <end position="33"/>
    </location>
</feature>
<reference evidence="3" key="1">
    <citation type="submission" date="2020-12" db="EMBL/GenBank/DDBJ databases">
        <title>Bacterial taxonomy.</title>
        <authorList>
            <person name="Pan X."/>
        </authorList>
    </citation>
    <scope>NUCLEOTIDE SEQUENCE</scope>
    <source>
        <strain evidence="3">M0105</strain>
    </source>
</reference>
<dbReference type="Pfam" id="PF00487">
    <property type="entry name" value="FA_desaturase"/>
    <property type="match status" value="1"/>
</dbReference>
<dbReference type="EMBL" id="JAEHHL010000001">
    <property type="protein sequence ID" value="MBK0397836.1"/>
    <property type="molecule type" value="Genomic_DNA"/>
</dbReference>
<proteinExistence type="predicted"/>
<gene>
    <name evidence="3" type="ORF">H0I76_01420</name>
</gene>
<sequence>MSESLDALKKPVPFEWPTLILIVFCYVAFALLTLNADALGGWLAVPLLGVVLALHSSLQHEVLHGHPFADQRRSDALVFVALGFFVPYERFRETHLAHHRDEILTDPYDDPESNYLAPEVWSRLPGWRKAFLRANNTLAGRMALGPAIGLTAFYAGDLHLIASGDRAVRRAYVLHAMGVAPVLAWLFTVATVPFWQYLLAAYLGLSLLKIRTFLEHRAHEKAAGRSVIIEDRGPLALLFLNNNYHAVHHASPRVAWYRLPELYRARRDEVLRRNRGYVYGSYAEVFARHLLRAKDPVAHPLRPEGGEG</sequence>
<name>A0A8J7M3T0_9RHOB</name>
<evidence type="ECO:0000259" key="2">
    <source>
        <dbReference type="Pfam" id="PF00487"/>
    </source>
</evidence>
<dbReference type="Proteomes" id="UP000655420">
    <property type="component" value="Unassembled WGS sequence"/>
</dbReference>
<evidence type="ECO:0000256" key="1">
    <source>
        <dbReference type="SAM" id="Phobius"/>
    </source>
</evidence>
<accession>A0A8J7M3T0</accession>
<feature type="transmembrane region" description="Helical" evidence="1">
    <location>
        <begin position="182"/>
        <end position="208"/>
    </location>
</feature>
<protein>
    <submittedName>
        <fullName evidence="3">Fatty acid desaturase</fullName>
    </submittedName>
</protein>
<feature type="transmembrane region" description="Helical" evidence="1">
    <location>
        <begin position="138"/>
        <end position="162"/>
    </location>
</feature>
<feature type="transmembrane region" description="Helical" evidence="1">
    <location>
        <begin position="39"/>
        <end position="58"/>
    </location>
</feature>
<dbReference type="GO" id="GO:0006629">
    <property type="term" value="P:lipid metabolic process"/>
    <property type="evidence" value="ECO:0007669"/>
    <property type="project" value="InterPro"/>
</dbReference>
<feature type="domain" description="Fatty acid desaturase" evidence="2">
    <location>
        <begin position="41"/>
        <end position="278"/>
    </location>
</feature>